<dbReference type="AlphaFoldDB" id="A0A8J2WJG7"/>
<dbReference type="EMBL" id="CAKKLH010000235">
    <property type="protein sequence ID" value="CAH0106772.1"/>
    <property type="molecule type" value="Genomic_DNA"/>
</dbReference>
<evidence type="ECO:0000256" key="2">
    <source>
        <dbReference type="SAM" id="SignalP"/>
    </source>
</evidence>
<keyword evidence="4" id="KW-1185">Reference proteome</keyword>
<feature type="compositionally biased region" description="Basic and acidic residues" evidence="1">
    <location>
        <begin position="115"/>
        <end position="124"/>
    </location>
</feature>
<feature type="region of interest" description="Disordered" evidence="1">
    <location>
        <begin position="102"/>
        <end position="124"/>
    </location>
</feature>
<proteinExistence type="predicted"/>
<keyword evidence="2" id="KW-0732">Signal</keyword>
<dbReference type="Proteomes" id="UP000789390">
    <property type="component" value="Unassembled WGS sequence"/>
</dbReference>
<gene>
    <name evidence="3" type="ORF">DGAL_LOCUS9932</name>
</gene>
<evidence type="ECO:0000256" key="1">
    <source>
        <dbReference type="SAM" id="MobiDB-lite"/>
    </source>
</evidence>
<sequence>MLFITWLLSVLATAATDSLMARIESIKLQQKSIATGEPLLHFPFIHSLANPCDFQTDMVDSSEEHDASLVSLRDFIRNGEIPLTQQVLDFLSPFRHLIDVQPVEPSRDSSSSNDTKMKEQSSSKELKLVVSQELKKCNGQQLKSLLRENVFVVSSKGEIQLGELYRSLMIIAAHLHVMIHDVHDSTRFCPLESVAHLQMLQQLIGQVKTSMCLMLQSAVWTEREENHHMEYFRVTHEVLQSFFHRYYYCSTREIRECLVINYTDEIFGFLQRYTDY</sequence>
<accession>A0A8J2WJG7</accession>
<name>A0A8J2WJG7_9CRUS</name>
<protein>
    <submittedName>
        <fullName evidence="3">Uncharacterized protein</fullName>
    </submittedName>
</protein>
<evidence type="ECO:0000313" key="4">
    <source>
        <dbReference type="Proteomes" id="UP000789390"/>
    </source>
</evidence>
<feature type="signal peptide" evidence="2">
    <location>
        <begin position="1"/>
        <end position="16"/>
    </location>
</feature>
<reference evidence="3" key="1">
    <citation type="submission" date="2021-11" db="EMBL/GenBank/DDBJ databases">
        <authorList>
            <person name="Schell T."/>
        </authorList>
    </citation>
    <scope>NUCLEOTIDE SEQUENCE</scope>
    <source>
        <strain evidence="3">M5</strain>
    </source>
</reference>
<evidence type="ECO:0000313" key="3">
    <source>
        <dbReference type="EMBL" id="CAH0106772.1"/>
    </source>
</evidence>
<comment type="caution">
    <text evidence="3">The sequence shown here is derived from an EMBL/GenBank/DDBJ whole genome shotgun (WGS) entry which is preliminary data.</text>
</comment>
<organism evidence="3 4">
    <name type="scientific">Daphnia galeata</name>
    <dbReference type="NCBI Taxonomy" id="27404"/>
    <lineage>
        <taxon>Eukaryota</taxon>
        <taxon>Metazoa</taxon>
        <taxon>Ecdysozoa</taxon>
        <taxon>Arthropoda</taxon>
        <taxon>Crustacea</taxon>
        <taxon>Branchiopoda</taxon>
        <taxon>Diplostraca</taxon>
        <taxon>Cladocera</taxon>
        <taxon>Anomopoda</taxon>
        <taxon>Daphniidae</taxon>
        <taxon>Daphnia</taxon>
    </lineage>
</organism>
<dbReference type="OrthoDB" id="6336626at2759"/>
<feature type="chain" id="PRO_5035225896" evidence="2">
    <location>
        <begin position="17"/>
        <end position="276"/>
    </location>
</feature>